<dbReference type="InterPro" id="IPR013216">
    <property type="entry name" value="Methyltransf_11"/>
</dbReference>
<dbReference type="Pfam" id="PF08241">
    <property type="entry name" value="Methyltransf_11"/>
    <property type="match status" value="1"/>
</dbReference>
<protein>
    <submittedName>
        <fullName evidence="3">MitN</fullName>
    </submittedName>
</protein>
<dbReference type="InterPro" id="IPR050447">
    <property type="entry name" value="Erg6_SMT_methyltransf"/>
</dbReference>
<keyword evidence="1" id="KW-0808">Transferase</keyword>
<dbReference type="PANTHER" id="PTHR44068:SF11">
    <property type="entry name" value="GERANYL DIPHOSPHATE 2-C-METHYLTRANSFERASE"/>
    <property type="match status" value="1"/>
</dbReference>
<reference evidence="3" key="1">
    <citation type="journal article" date="1999" name="Chem. Biol.">
        <title>Molecular characterization and analysis of the biosynthetic gene cluster for the antitumor antibiotic mitomycin C from Streptomyces lavendulae NRRL 2564.</title>
        <authorList>
            <person name="Mao Y.Q."/>
            <person name="Varoglu M."/>
            <person name="Sherman D.H."/>
        </authorList>
    </citation>
    <scope>NUCLEOTIDE SEQUENCE</scope>
    <source>
        <strain evidence="3">NRRL 2564</strain>
    </source>
</reference>
<reference evidence="3" key="3">
    <citation type="submission" date="2006-11" db="EMBL/GenBank/DDBJ databases">
        <authorList>
            <person name="Gruschow S."/>
            <person name="Chang L.C."/>
            <person name="Mao Y."/>
            <person name="Varoglu M."/>
            <person name="Sherman D.H."/>
        </authorList>
    </citation>
    <scope>NUCLEOTIDE SEQUENCE</scope>
    <source>
        <strain evidence="3">NRRL 2564</strain>
    </source>
</reference>
<dbReference type="EMBL" id="AF127374">
    <property type="protein sequence ID" value="AAD28458.1"/>
    <property type="molecule type" value="Genomic_DNA"/>
</dbReference>
<evidence type="ECO:0000313" key="3">
    <source>
        <dbReference type="EMBL" id="AAD28458.1"/>
    </source>
</evidence>
<dbReference type="InterPro" id="IPR029063">
    <property type="entry name" value="SAM-dependent_MTases_sf"/>
</dbReference>
<reference evidence="3" key="2">
    <citation type="submission" date="1999-05" db="EMBL/GenBank/DDBJ databases">
        <authorList>
            <person name="Mao Y.Q."/>
            <person name="Varoglu M."/>
            <person name="Sherman D.H."/>
        </authorList>
    </citation>
    <scope>NUCLEOTIDE SEQUENCE</scope>
    <source>
        <strain evidence="3">NRRL 2564</strain>
    </source>
</reference>
<dbReference type="CDD" id="cd02440">
    <property type="entry name" value="AdoMet_MTases"/>
    <property type="match status" value="1"/>
</dbReference>
<evidence type="ECO:0000256" key="1">
    <source>
        <dbReference type="ARBA" id="ARBA00022679"/>
    </source>
</evidence>
<dbReference type="SUPFAM" id="SSF53335">
    <property type="entry name" value="S-adenosyl-L-methionine-dependent methyltransferases"/>
    <property type="match status" value="1"/>
</dbReference>
<gene>
    <name evidence="3" type="primary">mitN</name>
</gene>
<proteinExistence type="predicted"/>
<dbReference type="PANTHER" id="PTHR44068">
    <property type="entry name" value="ZGC:194242"/>
    <property type="match status" value="1"/>
</dbReference>
<dbReference type="GO" id="GO:0008757">
    <property type="term" value="F:S-adenosylmethionine-dependent methyltransferase activity"/>
    <property type="evidence" value="ECO:0007669"/>
    <property type="project" value="InterPro"/>
</dbReference>
<evidence type="ECO:0000259" key="2">
    <source>
        <dbReference type="Pfam" id="PF08241"/>
    </source>
</evidence>
<name>Q9X5Q8_STRLA</name>
<sequence>MTETASASDRMVELYNRVTDLMVHAEGGYMHGGYWAGPDVPTTVEEAGDRLTDYVSERLRLAPGERVLDVGSGNGKATLRIAARHGVRATGVSINPYQVGLSRQLAEKEGDEATEFRIGDMLALPFPDGSFDACYAIESICHALERADVFTEIARVLRPGGRVTVTDFVLRRPLSDASRTIVDTANDNFQQGPVLTREAYEDCMRSVGLEVVEFLDIGDEVRPSYEAVAAKMRAARDELGSHMDDEAFHRMVDGIDRMGSVEEVGYSVVTARKPA</sequence>
<dbReference type="Gene3D" id="3.40.50.150">
    <property type="entry name" value="Vaccinia Virus protein VP39"/>
    <property type="match status" value="1"/>
</dbReference>
<accession>Q9X5Q8</accession>
<organism evidence="3">
    <name type="scientific">Streptomyces lavendulae</name>
    <dbReference type="NCBI Taxonomy" id="1914"/>
    <lineage>
        <taxon>Bacteria</taxon>
        <taxon>Bacillati</taxon>
        <taxon>Actinomycetota</taxon>
        <taxon>Actinomycetes</taxon>
        <taxon>Kitasatosporales</taxon>
        <taxon>Streptomycetaceae</taxon>
        <taxon>Streptomyces</taxon>
    </lineage>
</organism>
<dbReference type="AlphaFoldDB" id="Q9X5Q8"/>
<feature type="domain" description="Methyltransferase type 11" evidence="2">
    <location>
        <begin position="68"/>
        <end position="163"/>
    </location>
</feature>